<organism evidence="2">
    <name type="scientific">Cladocopium goreaui</name>
    <dbReference type="NCBI Taxonomy" id="2562237"/>
    <lineage>
        <taxon>Eukaryota</taxon>
        <taxon>Sar</taxon>
        <taxon>Alveolata</taxon>
        <taxon>Dinophyceae</taxon>
        <taxon>Suessiales</taxon>
        <taxon>Symbiodiniaceae</taxon>
        <taxon>Cladocopium</taxon>
    </lineage>
</organism>
<evidence type="ECO:0000313" key="4">
    <source>
        <dbReference type="EMBL" id="CAL4795225.1"/>
    </source>
</evidence>
<evidence type="ECO:0000313" key="2">
    <source>
        <dbReference type="EMBL" id="CAI4007913.1"/>
    </source>
</evidence>
<accession>A0A9P1DDF5</accession>
<keyword evidence="5" id="KW-1185">Reference proteome</keyword>
<evidence type="ECO:0000313" key="5">
    <source>
        <dbReference type="Proteomes" id="UP001152797"/>
    </source>
</evidence>
<gene>
    <name evidence="2" type="ORF">C1SCF055_LOCUS33410</name>
</gene>
<dbReference type="EMBL" id="CAMXCT020004152">
    <property type="protein sequence ID" value="CAL1161288.1"/>
    <property type="molecule type" value="Genomic_DNA"/>
</dbReference>
<dbReference type="Proteomes" id="UP001152797">
    <property type="component" value="Unassembled WGS sequence"/>
</dbReference>
<proteinExistence type="predicted"/>
<reference evidence="3" key="2">
    <citation type="submission" date="2024-04" db="EMBL/GenBank/DDBJ databases">
        <authorList>
            <person name="Chen Y."/>
            <person name="Shah S."/>
            <person name="Dougan E. K."/>
            <person name="Thang M."/>
            <person name="Chan C."/>
        </authorList>
    </citation>
    <scope>NUCLEOTIDE SEQUENCE [LARGE SCALE GENOMIC DNA]</scope>
</reference>
<dbReference type="EMBL" id="CAMXCT010004152">
    <property type="protein sequence ID" value="CAI4007913.1"/>
    <property type="molecule type" value="Genomic_DNA"/>
</dbReference>
<name>A0A9P1DDF5_9DINO</name>
<sequence length="78" mass="8610">AIFTLARRGDLGAVKRALELDADPNIPDTLGTTARSSLDPDDHTPTPVSEPRAQHTSTYRQHWGEPPSPQGTKHYDYD</sequence>
<protein>
    <submittedName>
        <fullName evidence="4">Intraflagellar transport protein 122-like</fullName>
    </submittedName>
</protein>
<comment type="caution">
    <text evidence="2">The sequence shown here is derived from an EMBL/GenBank/DDBJ whole genome shotgun (WGS) entry which is preliminary data.</text>
</comment>
<feature type="non-terminal residue" evidence="2">
    <location>
        <position position="1"/>
    </location>
</feature>
<reference evidence="2" key="1">
    <citation type="submission" date="2022-10" db="EMBL/GenBank/DDBJ databases">
        <authorList>
            <person name="Chen Y."/>
            <person name="Dougan E. K."/>
            <person name="Chan C."/>
            <person name="Rhodes N."/>
            <person name="Thang M."/>
        </authorList>
    </citation>
    <scope>NUCLEOTIDE SEQUENCE</scope>
</reference>
<dbReference type="AlphaFoldDB" id="A0A9P1DDF5"/>
<evidence type="ECO:0000313" key="3">
    <source>
        <dbReference type="EMBL" id="CAL1161288.1"/>
    </source>
</evidence>
<feature type="non-terminal residue" evidence="2">
    <location>
        <position position="78"/>
    </location>
</feature>
<dbReference type="OrthoDB" id="6718656at2759"/>
<evidence type="ECO:0000256" key="1">
    <source>
        <dbReference type="SAM" id="MobiDB-lite"/>
    </source>
</evidence>
<feature type="region of interest" description="Disordered" evidence="1">
    <location>
        <begin position="21"/>
        <end position="78"/>
    </location>
</feature>
<dbReference type="EMBL" id="CAMXCT030004152">
    <property type="protein sequence ID" value="CAL4795225.1"/>
    <property type="molecule type" value="Genomic_DNA"/>
</dbReference>